<sequence length="249" mass="28681">MRVESALLQAHASHFSNEPSVIRFDLDDSIKHKYRIQGKPVQILGSIEIIEAYFGTIVNVLLEIVLRGLPAEWKYAGWGTVHQIQGQTIEAPERCFIVDHSLRGWINNAVYTACSRVRYMNQLIRVIPPNDILEYIELTEFQVTPCPQIIEAKLRRYKPLMIVEDWEVDNKSDLMEDSTVCVKPLFLAENDEENAIPSLTVKDVIEIATRQDKCCKVCRVPLLFQGYPKRHPQSFSVNRLDDAEGHYRQ</sequence>
<organism evidence="1 2">
    <name type="scientific">Diversispora eburnea</name>
    <dbReference type="NCBI Taxonomy" id="1213867"/>
    <lineage>
        <taxon>Eukaryota</taxon>
        <taxon>Fungi</taxon>
        <taxon>Fungi incertae sedis</taxon>
        <taxon>Mucoromycota</taxon>
        <taxon>Glomeromycotina</taxon>
        <taxon>Glomeromycetes</taxon>
        <taxon>Diversisporales</taxon>
        <taxon>Diversisporaceae</taxon>
        <taxon>Diversispora</taxon>
    </lineage>
</organism>
<dbReference type="OrthoDB" id="2389653at2759"/>
<dbReference type="EMBL" id="CAJVPK010002642">
    <property type="protein sequence ID" value="CAG8615831.1"/>
    <property type="molecule type" value="Genomic_DNA"/>
</dbReference>
<gene>
    <name evidence="1" type="ORF">DEBURN_LOCUS10163</name>
</gene>
<name>A0A9N9GKU2_9GLOM</name>
<evidence type="ECO:0000313" key="2">
    <source>
        <dbReference type="Proteomes" id="UP000789706"/>
    </source>
</evidence>
<accession>A0A9N9GKU2</accession>
<feature type="non-terminal residue" evidence="1">
    <location>
        <position position="1"/>
    </location>
</feature>
<dbReference type="AlphaFoldDB" id="A0A9N9GKU2"/>
<dbReference type="Proteomes" id="UP000789706">
    <property type="component" value="Unassembled WGS sequence"/>
</dbReference>
<evidence type="ECO:0000313" key="1">
    <source>
        <dbReference type="EMBL" id="CAG8615831.1"/>
    </source>
</evidence>
<reference evidence="1" key="1">
    <citation type="submission" date="2021-06" db="EMBL/GenBank/DDBJ databases">
        <authorList>
            <person name="Kallberg Y."/>
            <person name="Tangrot J."/>
            <person name="Rosling A."/>
        </authorList>
    </citation>
    <scope>NUCLEOTIDE SEQUENCE</scope>
    <source>
        <strain evidence="1">AZ414A</strain>
    </source>
</reference>
<protein>
    <submittedName>
        <fullName evidence="1">9836_t:CDS:1</fullName>
    </submittedName>
</protein>
<keyword evidence="2" id="KW-1185">Reference proteome</keyword>
<comment type="caution">
    <text evidence="1">The sequence shown here is derived from an EMBL/GenBank/DDBJ whole genome shotgun (WGS) entry which is preliminary data.</text>
</comment>
<proteinExistence type="predicted"/>